<dbReference type="OrthoDB" id="10355073at2759"/>
<dbReference type="PANTHER" id="PTHR11857:SF46">
    <property type="entry name" value="GENERAL ODORANT-BINDING PROTEIN 99A-RELATED"/>
    <property type="match status" value="1"/>
</dbReference>
<dbReference type="Pfam" id="PF01395">
    <property type="entry name" value="PBP_GOBP"/>
    <property type="match status" value="1"/>
</dbReference>
<reference evidence="7" key="3">
    <citation type="submission" date="2012-09" db="EMBL/GenBank/DDBJ databases">
        <authorList>
            <consortium name="VectorBase"/>
        </authorList>
    </citation>
    <scope>NUCLEOTIDE SEQUENCE</scope>
    <source>
        <strain evidence="7">Liverpool</strain>
    </source>
</reference>
<evidence type="ECO:0000256" key="5">
    <source>
        <dbReference type="ARBA" id="ARBA00023157"/>
    </source>
</evidence>
<reference evidence="7" key="1">
    <citation type="submission" date="2005-10" db="EMBL/GenBank/DDBJ databases">
        <authorList>
            <person name="Loftus B.J."/>
            <person name="Nene V.M."/>
            <person name="Hannick L.I."/>
            <person name="Bidwell S."/>
            <person name="Haas B."/>
            <person name="Amedeo P."/>
            <person name="Orvis J."/>
            <person name="Wortman J.R."/>
            <person name="White O.R."/>
            <person name="Salzberg S."/>
            <person name="Shumway M."/>
            <person name="Koo H."/>
            <person name="Zhao Y."/>
            <person name="Holmes M."/>
            <person name="Miller J."/>
            <person name="Schatz M."/>
            <person name="Pop M."/>
            <person name="Pai G."/>
            <person name="Utterback T."/>
            <person name="Rogers Y.-H."/>
            <person name="Kravitz S."/>
            <person name="Fraser C.M."/>
        </authorList>
    </citation>
    <scope>NUCLEOTIDE SEQUENCE</scope>
    <source>
        <strain evidence="7">Liverpool</strain>
    </source>
</reference>
<keyword evidence="3" id="KW-0964">Secreted</keyword>
<reference evidence="7" key="2">
    <citation type="journal article" date="2007" name="Science">
        <title>Genome sequence of Aedes aegypti, a major arbovirus vector.</title>
        <authorList>
            <person name="Nene V."/>
            <person name="Wortman J.R."/>
            <person name="Lawson D."/>
            <person name="Haas B."/>
            <person name="Kodira C."/>
            <person name="Tu Z.J."/>
            <person name="Loftus B."/>
            <person name="Xi Z."/>
            <person name="Megy K."/>
            <person name="Grabherr M."/>
            <person name="Ren Q."/>
            <person name="Zdobnov E.M."/>
            <person name="Lobo N.F."/>
            <person name="Campbell K.S."/>
            <person name="Brown S.E."/>
            <person name="Bonaldo M.F."/>
            <person name="Zhu J."/>
            <person name="Sinkins S.P."/>
            <person name="Hogenkamp D.G."/>
            <person name="Amedeo P."/>
            <person name="Arensburger P."/>
            <person name="Atkinson P.W."/>
            <person name="Bidwell S."/>
            <person name="Biedler J."/>
            <person name="Birney E."/>
            <person name="Bruggner R.V."/>
            <person name="Costas J."/>
            <person name="Coy M.R."/>
            <person name="Crabtree J."/>
            <person name="Crawford M."/>
            <person name="Debruyn B."/>
            <person name="Decaprio D."/>
            <person name="Eiglmeier K."/>
            <person name="Eisenstadt E."/>
            <person name="El-Dorry H."/>
            <person name="Gelbart W.M."/>
            <person name="Gomes S.L."/>
            <person name="Hammond M."/>
            <person name="Hannick L.I."/>
            <person name="Hogan J.R."/>
            <person name="Holmes M.H."/>
            <person name="Jaffe D."/>
            <person name="Johnston J.S."/>
            <person name="Kennedy R.C."/>
            <person name="Koo H."/>
            <person name="Kravitz S."/>
            <person name="Kriventseva E.V."/>
            <person name="Kulp D."/>
            <person name="Labutti K."/>
            <person name="Lee E."/>
            <person name="Li S."/>
            <person name="Lovin D.D."/>
            <person name="Mao C."/>
            <person name="Mauceli E."/>
            <person name="Menck C.F."/>
            <person name="Miller J.R."/>
            <person name="Montgomery P."/>
            <person name="Mori A."/>
            <person name="Nascimento A.L."/>
            <person name="Naveira H.F."/>
            <person name="Nusbaum C."/>
            <person name="O'leary S."/>
            <person name="Orvis J."/>
            <person name="Pertea M."/>
            <person name="Quesneville H."/>
            <person name="Reidenbach K.R."/>
            <person name="Rogers Y.H."/>
            <person name="Roth C.W."/>
            <person name="Schneider J.R."/>
            <person name="Schatz M."/>
            <person name="Shumway M."/>
            <person name="Stanke M."/>
            <person name="Stinson E.O."/>
            <person name="Tubio J.M."/>
            <person name="Vanzee J.P."/>
            <person name="Verjovski-Almeida S."/>
            <person name="Werner D."/>
            <person name="White O."/>
            <person name="Wyder S."/>
            <person name="Zeng Q."/>
            <person name="Zhao Q."/>
            <person name="Zhao Y."/>
            <person name="Hill C.A."/>
            <person name="Raikhel A.S."/>
            <person name="Soares M.B."/>
            <person name="Knudson D.L."/>
            <person name="Lee N.H."/>
            <person name="Galagan J."/>
            <person name="Salzberg S.L."/>
            <person name="Paulsen I.T."/>
            <person name="Dimopoulos G."/>
            <person name="Collins F.H."/>
            <person name="Birren B."/>
            <person name="Fraser-Liggett C.M."/>
            <person name="Severson D.W."/>
        </authorList>
    </citation>
    <scope>NUCLEOTIDE SEQUENCE [LARGE SCALE GENOMIC DNA]</scope>
    <source>
        <strain evidence="7">Liverpool</strain>
    </source>
</reference>
<dbReference type="SUPFAM" id="SSF47565">
    <property type="entry name" value="Insect pheromone/odorant-binding proteins"/>
    <property type="match status" value="1"/>
</dbReference>
<organism evidence="7 8">
    <name type="scientific">Aedes aegypti</name>
    <name type="common">Yellowfever mosquito</name>
    <name type="synonym">Culex aegypti</name>
    <dbReference type="NCBI Taxonomy" id="7159"/>
    <lineage>
        <taxon>Eukaryota</taxon>
        <taxon>Metazoa</taxon>
        <taxon>Ecdysozoa</taxon>
        <taxon>Arthropoda</taxon>
        <taxon>Hexapoda</taxon>
        <taxon>Insecta</taxon>
        <taxon>Pterygota</taxon>
        <taxon>Neoptera</taxon>
        <taxon>Endopterygota</taxon>
        <taxon>Diptera</taxon>
        <taxon>Nematocera</taxon>
        <taxon>Culicoidea</taxon>
        <taxon>Culicidae</taxon>
        <taxon>Culicinae</taxon>
        <taxon>Aedini</taxon>
        <taxon>Aedes</taxon>
        <taxon>Stegomyia</taxon>
    </lineage>
</organism>
<feature type="chain" id="PRO_5036505830" evidence="6">
    <location>
        <begin position="21"/>
        <end position="312"/>
    </location>
</feature>
<dbReference type="Proteomes" id="UP000682892">
    <property type="component" value="Unassembled WGS sequence"/>
</dbReference>
<comment type="subcellular location">
    <subcellularLocation>
        <location evidence="1">Secreted</location>
    </subcellularLocation>
</comment>
<evidence type="ECO:0000256" key="2">
    <source>
        <dbReference type="ARBA" id="ARBA00008098"/>
    </source>
</evidence>
<protein>
    <submittedName>
        <fullName evidence="7">AAEL000344-PA</fullName>
    </submittedName>
</protein>
<evidence type="ECO:0000313" key="8">
    <source>
        <dbReference type="Proteomes" id="UP000682892"/>
    </source>
</evidence>
<proteinExistence type="inferred from homology"/>
<dbReference type="AlphaFoldDB" id="A0A1S4EVK5"/>
<dbReference type="GO" id="GO:0007608">
    <property type="term" value="P:sensory perception of smell"/>
    <property type="evidence" value="ECO:0007669"/>
    <property type="project" value="TreeGrafter"/>
</dbReference>
<accession>A0A1S4EVK5</accession>
<dbReference type="CDD" id="cd23992">
    <property type="entry name" value="PBP_GOBP"/>
    <property type="match status" value="1"/>
</dbReference>
<dbReference type="Gene3D" id="1.10.238.20">
    <property type="entry name" value="Pheromone/general odorant binding protein domain"/>
    <property type="match status" value="1"/>
</dbReference>
<dbReference type="PANTHER" id="PTHR11857">
    <property type="entry name" value="ODORANT BINDING PROTEIN-RELATED"/>
    <property type="match status" value="1"/>
</dbReference>
<dbReference type="EMBL" id="CH477191">
    <property type="protein sequence ID" value="EAT48657.1"/>
    <property type="molecule type" value="Genomic_DNA"/>
</dbReference>
<evidence type="ECO:0000256" key="3">
    <source>
        <dbReference type="ARBA" id="ARBA00022525"/>
    </source>
</evidence>
<dbReference type="InterPro" id="IPR036728">
    <property type="entry name" value="PBP_GOBP_sf"/>
</dbReference>
<keyword evidence="5" id="KW-1015">Disulfide bond</keyword>
<comment type="similarity">
    <text evidence="2">Belongs to the PBP/GOBP family.</text>
</comment>
<evidence type="ECO:0000313" key="7">
    <source>
        <dbReference type="EMBL" id="EAT48657.1"/>
    </source>
</evidence>
<gene>
    <name evidence="7" type="ORF">AaeL_AAEL000344</name>
</gene>
<evidence type="ECO:0000256" key="6">
    <source>
        <dbReference type="SAM" id="SignalP"/>
    </source>
</evidence>
<dbReference type="KEGG" id="aag:5575172"/>
<evidence type="ECO:0000256" key="4">
    <source>
        <dbReference type="ARBA" id="ARBA00022729"/>
    </source>
</evidence>
<dbReference type="InterPro" id="IPR006170">
    <property type="entry name" value="PBP/GOBP"/>
</dbReference>
<keyword evidence="4 6" id="KW-0732">Signal</keyword>
<evidence type="ECO:0000256" key="1">
    <source>
        <dbReference type="ARBA" id="ARBA00004613"/>
    </source>
</evidence>
<dbReference type="GO" id="GO:0005549">
    <property type="term" value="F:odorant binding"/>
    <property type="evidence" value="ECO:0007669"/>
    <property type="project" value="InterPro"/>
</dbReference>
<dbReference type="HOGENOM" id="CLU_057764_1_1_1"/>
<feature type="signal peptide" evidence="6">
    <location>
        <begin position="1"/>
        <end position="20"/>
    </location>
</feature>
<sequence length="312" mass="35110">MNHQLFITLAILSIITSLAAQDWNSPQLKSFSSAQQECAVYLLLSNETVQQCEVNGYPDDFNCRKLVNCILVQIYAYDERIGIRDNVITNFFEPPKSCSDYVSRTQECLQTTVPKQCGGQPFERAYLSFQCYYRNYGVLLKDAVRFLPYDPSSPKYSVKQIVESFSIANTSCKAIRNLSEGRGFTVENVADALYAFGIRNGFYDLQHGLYVDRLYTQVGVPNLLSEATRQCLACVSQQYNTEPLRITQLVLQCVEKDIATQLWFTQTAQAILASNNSYCNVCEPLRSCVDPTPSTQCGVSLVTTPKNPYPSI</sequence>
<name>A0A1S4EVK5_AEDAE</name>
<dbReference type="GO" id="GO:0005615">
    <property type="term" value="C:extracellular space"/>
    <property type="evidence" value="ECO:0007669"/>
    <property type="project" value="TreeGrafter"/>
</dbReference>